<gene>
    <name evidence="3" type="ORF">Slati_2907000</name>
</gene>
<protein>
    <recommendedName>
        <fullName evidence="2">Reverse transcriptase zinc-binding domain-containing protein</fullName>
    </recommendedName>
</protein>
<sequence>MGGSRSKVSVTHTMVTTQRNSSTSKACQRPSWSFLWSAKIPPKIKMFLWRLSKDALPTGYNLRPRKLSNVEGCPVCKVEEEDVRHAMIMCDVARQVWVLSAIPWRVIGSWDVNTEEWLLHLS</sequence>
<dbReference type="InterPro" id="IPR026960">
    <property type="entry name" value="RVT-Znf"/>
</dbReference>
<organism evidence="3">
    <name type="scientific">Sesamum latifolium</name>
    <dbReference type="NCBI Taxonomy" id="2727402"/>
    <lineage>
        <taxon>Eukaryota</taxon>
        <taxon>Viridiplantae</taxon>
        <taxon>Streptophyta</taxon>
        <taxon>Embryophyta</taxon>
        <taxon>Tracheophyta</taxon>
        <taxon>Spermatophyta</taxon>
        <taxon>Magnoliopsida</taxon>
        <taxon>eudicotyledons</taxon>
        <taxon>Gunneridae</taxon>
        <taxon>Pentapetalae</taxon>
        <taxon>asterids</taxon>
        <taxon>lamiids</taxon>
        <taxon>Lamiales</taxon>
        <taxon>Pedaliaceae</taxon>
        <taxon>Sesamum</taxon>
    </lineage>
</organism>
<comment type="caution">
    <text evidence="3">The sequence shown here is derived from an EMBL/GenBank/DDBJ whole genome shotgun (WGS) entry which is preliminary data.</text>
</comment>
<dbReference type="EMBL" id="JACGWN010000010">
    <property type="protein sequence ID" value="KAL0427322.1"/>
    <property type="molecule type" value="Genomic_DNA"/>
</dbReference>
<dbReference type="Pfam" id="PF13966">
    <property type="entry name" value="zf-RVT"/>
    <property type="match status" value="1"/>
</dbReference>
<proteinExistence type="predicted"/>
<evidence type="ECO:0000259" key="2">
    <source>
        <dbReference type="Pfam" id="PF13966"/>
    </source>
</evidence>
<dbReference type="AlphaFoldDB" id="A0AAW2VGN5"/>
<evidence type="ECO:0000313" key="3">
    <source>
        <dbReference type="EMBL" id="KAL0427322.1"/>
    </source>
</evidence>
<evidence type="ECO:0000256" key="1">
    <source>
        <dbReference type="SAM" id="MobiDB-lite"/>
    </source>
</evidence>
<reference evidence="3" key="1">
    <citation type="submission" date="2020-06" db="EMBL/GenBank/DDBJ databases">
        <authorList>
            <person name="Li T."/>
            <person name="Hu X."/>
            <person name="Zhang T."/>
            <person name="Song X."/>
            <person name="Zhang H."/>
            <person name="Dai N."/>
            <person name="Sheng W."/>
            <person name="Hou X."/>
            <person name="Wei L."/>
        </authorList>
    </citation>
    <scope>NUCLEOTIDE SEQUENCE</scope>
    <source>
        <strain evidence="3">KEN1</strain>
        <tissue evidence="3">Leaf</tissue>
    </source>
</reference>
<feature type="domain" description="Reverse transcriptase zinc-binding" evidence="2">
    <location>
        <begin position="25"/>
        <end position="97"/>
    </location>
</feature>
<name>A0AAW2VGN5_9LAMI</name>
<feature type="region of interest" description="Disordered" evidence="1">
    <location>
        <begin position="1"/>
        <end position="24"/>
    </location>
</feature>
<reference evidence="3" key="2">
    <citation type="journal article" date="2024" name="Plant">
        <title>Genomic evolution and insights into agronomic trait innovations of Sesamum species.</title>
        <authorList>
            <person name="Miao H."/>
            <person name="Wang L."/>
            <person name="Qu L."/>
            <person name="Liu H."/>
            <person name="Sun Y."/>
            <person name="Le M."/>
            <person name="Wang Q."/>
            <person name="Wei S."/>
            <person name="Zheng Y."/>
            <person name="Lin W."/>
            <person name="Duan Y."/>
            <person name="Cao H."/>
            <person name="Xiong S."/>
            <person name="Wang X."/>
            <person name="Wei L."/>
            <person name="Li C."/>
            <person name="Ma Q."/>
            <person name="Ju M."/>
            <person name="Zhao R."/>
            <person name="Li G."/>
            <person name="Mu C."/>
            <person name="Tian Q."/>
            <person name="Mei H."/>
            <person name="Zhang T."/>
            <person name="Gao T."/>
            <person name="Zhang H."/>
        </authorList>
    </citation>
    <scope>NUCLEOTIDE SEQUENCE</scope>
    <source>
        <strain evidence="3">KEN1</strain>
    </source>
</reference>
<accession>A0AAW2VGN5</accession>